<evidence type="ECO:0000256" key="1">
    <source>
        <dbReference type="SAM" id="MobiDB-lite"/>
    </source>
</evidence>
<reference evidence="2 3" key="1">
    <citation type="submission" date="2018-10" db="EMBL/GenBank/DDBJ databases">
        <title>Genome assembly for a Yunnan-Guizhou Plateau 3E fish, Anabarilius grahami (Regan), and its evolutionary and genetic applications.</title>
        <authorList>
            <person name="Jiang W."/>
        </authorList>
    </citation>
    <scope>NUCLEOTIDE SEQUENCE [LARGE SCALE GENOMIC DNA]</scope>
    <source>
        <strain evidence="2">AG-KIZ</strain>
        <tissue evidence="2">Muscle</tissue>
    </source>
</reference>
<proteinExistence type="predicted"/>
<protein>
    <submittedName>
        <fullName evidence="2">Uncharacterized protein</fullName>
    </submittedName>
</protein>
<organism evidence="2 3">
    <name type="scientific">Anabarilius grahami</name>
    <name type="common">Kanglang fish</name>
    <name type="synonym">Barilius grahami</name>
    <dbReference type="NCBI Taxonomy" id="495550"/>
    <lineage>
        <taxon>Eukaryota</taxon>
        <taxon>Metazoa</taxon>
        <taxon>Chordata</taxon>
        <taxon>Craniata</taxon>
        <taxon>Vertebrata</taxon>
        <taxon>Euteleostomi</taxon>
        <taxon>Actinopterygii</taxon>
        <taxon>Neopterygii</taxon>
        <taxon>Teleostei</taxon>
        <taxon>Ostariophysi</taxon>
        <taxon>Cypriniformes</taxon>
        <taxon>Xenocyprididae</taxon>
        <taxon>Xenocypridinae</taxon>
        <taxon>Xenocypridinae incertae sedis</taxon>
        <taxon>Anabarilius</taxon>
    </lineage>
</organism>
<name>A0A3N0YCA5_ANAGA</name>
<sequence length="180" mass="20252">MRAVIYCIKETNVKLNQSDKEHVKTTSLLRSPVVNSHLHRHQRPQKSHLSVSAATYLTPFSTYGRIISALSMAAGIFARLPFLCVHPLTEMMRSTERRLIRIDVPDRPLPSTRSQGSARPPRRRPGLASLALGCFCSRELMRIICWDGAEGCHKELAQGVWEKIAAASSYAQTQPHDDEY</sequence>
<comment type="caution">
    <text evidence="2">The sequence shown here is derived from an EMBL/GenBank/DDBJ whole genome shotgun (WGS) entry which is preliminary data.</text>
</comment>
<dbReference type="AlphaFoldDB" id="A0A3N0YCA5"/>
<accession>A0A3N0YCA5</accession>
<evidence type="ECO:0000313" key="2">
    <source>
        <dbReference type="EMBL" id="ROL43863.1"/>
    </source>
</evidence>
<dbReference type="EMBL" id="RJVU01047120">
    <property type="protein sequence ID" value="ROL43863.1"/>
    <property type="molecule type" value="Genomic_DNA"/>
</dbReference>
<evidence type="ECO:0000313" key="3">
    <source>
        <dbReference type="Proteomes" id="UP000281406"/>
    </source>
</evidence>
<feature type="region of interest" description="Disordered" evidence="1">
    <location>
        <begin position="104"/>
        <end position="124"/>
    </location>
</feature>
<keyword evidence="3" id="KW-1185">Reference proteome</keyword>
<dbReference type="Proteomes" id="UP000281406">
    <property type="component" value="Unassembled WGS sequence"/>
</dbReference>
<gene>
    <name evidence="2" type="ORF">DPX16_11895</name>
</gene>